<reference evidence="8" key="1">
    <citation type="submission" date="2020-09" db="EMBL/GenBank/DDBJ databases">
        <title>Characterization of IncC plasmids in Enterobacterales of food-producing animals originating from China.</title>
        <authorList>
            <person name="Zhang Y."/>
            <person name="Lei C.-W."/>
        </authorList>
    </citation>
    <scope>NUCLEOTIDE SEQUENCE</scope>
    <source>
        <strain evidence="8">CC1</strain>
    </source>
</reference>
<evidence type="ECO:0000256" key="7">
    <source>
        <dbReference type="PROSITE-ProRule" id="PRU01016"/>
    </source>
</evidence>
<dbReference type="InterPro" id="IPR001525">
    <property type="entry name" value="C5_MeTfrase"/>
</dbReference>
<keyword evidence="5" id="KW-0680">Restriction system</keyword>
<gene>
    <name evidence="8" type="ORF">ID160_04820</name>
</gene>
<evidence type="ECO:0000313" key="9">
    <source>
        <dbReference type="Proteomes" id="UP000605024"/>
    </source>
</evidence>
<dbReference type="Proteomes" id="UP000605024">
    <property type="component" value="Unassembled WGS sequence"/>
</dbReference>
<dbReference type="GO" id="GO:0009307">
    <property type="term" value="P:DNA restriction-modification system"/>
    <property type="evidence" value="ECO:0007669"/>
    <property type="project" value="UniProtKB-KW"/>
</dbReference>
<evidence type="ECO:0000313" key="8">
    <source>
        <dbReference type="EMBL" id="MBD3121990.1"/>
    </source>
</evidence>
<dbReference type="PROSITE" id="PS00094">
    <property type="entry name" value="C5_MTASE_1"/>
    <property type="match status" value="1"/>
</dbReference>
<dbReference type="PROSITE" id="PS51679">
    <property type="entry name" value="SAM_MT_C5"/>
    <property type="match status" value="1"/>
</dbReference>
<dbReference type="InterPro" id="IPR029063">
    <property type="entry name" value="SAM-dependent_MTases_sf"/>
</dbReference>
<dbReference type="InterPro" id="IPR018117">
    <property type="entry name" value="C5_DNA_meth_AS"/>
</dbReference>
<comment type="similarity">
    <text evidence="7">Belongs to the class I-like SAM-binding methyltransferase superfamily. C5-methyltransferase family.</text>
</comment>
<dbReference type="NCBIfam" id="TIGR00675">
    <property type="entry name" value="dcm"/>
    <property type="match status" value="1"/>
</dbReference>
<evidence type="ECO:0000256" key="6">
    <source>
        <dbReference type="ARBA" id="ARBA00047422"/>
    </source>
</evidence>
<dbReference type="EC" id="2.1.1.37" evidence="1"/>
<keyword evidence="3 7" id="KW-0808">Transferase</keyword>
<keyword evidence="2 7" id="KW-0489">Methyltransferase</keyword>
<comment type="caution">
    <text evidence="8">The sequence shown here is derived from an EMBL/GenBank/DDBJ whole genome shotgun (WGS) entry which is preliminary data.</text>
</comment>
<sequence>MSITYGSVCSGIEAASIAWEVLGWRPSWFSQFDPEHNYKNGPDFPSAVLAYRWPHVTNIGDMTKIAAAIWRGKIEAPDVLVGGTPCQAFSIAGLRNGLTDSRGQLTLAFVELVNAIDEKRREQGKPPVIVVWENVPGVFSSRDNAFGCFLAGLAGESCELESPGKKWTNAGYVLGPERAVCWRVLDAQFFGVAQRRRRVFVIASARGDIDPAKILFESEGMRRDTPPRRKAGKGITANTGRRIANGSHWDGEYNPHPTLNQSHNIGGIGQSNQELFSQRGGGIVGVFRMRAFGDYVNDETASTVKARDHKDATDLTVTYSDVSRTLLAKSNDSMAEDLDTYAIHGTQDPDTNINFAHTLGRNHGQENAVAYAFKAGQGAKAGGIGWAEEQSPTLTAASSGSNLSPSVMKDMAVRRLTPVECERLQGFPDNHTLIPRDKRKQITADEYAYVRHHNPKITAEEAYRLAKDGPRYKAIGNSMAVPVMRWIGKRIKEALDA</sequence>
<dbReference type="GO" id="GO:0032259">
    <property type="term" value="P:methylation"/>
    <property type="evidence" value="ECO:0007669"/>
    <property type="project" value="UniProtKB-KW"/>
</dbReference>
<evidence type="ECO:0000256" key="3">
    <source>
        <dbReference type="ARBA" id="ARBA00022679"/>
    </source>
</evidence>
<organism evidence="8 9">
    <name type="scientific">Citrobacter braakii</name>
    <dbReference type="NCBI Taxonomy" id="57706"/>
    <lineage>
        <taxon>Bacteria</taxon>
        <taxon>Pseudomonadati</taxon>
        <taxon>Pseudomonadota</taxon>
        <taxon>Gammaproteobacteria</taxon>
        <taxon>Enterobacterales</taxon>
        <taxon>Enterobacteriaceae</taxon>
        <taxon>Citrobacter</taxon>
        <taxon>Citrobacter freundii complex</taxon>
    </lineage>
</organism>
<dbReference type="SUPFAM" id="SSF53335">
    <property type="entry name" value="S-adenosyl-L-methionine-dependent methyltransferases"/>
    <property type="match status" value="1"/>
</dbReference>
<protein>
    <recommendedName>
        <fullName evidence="1">DNA (cytosine-5-)-methyltransferase</fullName>
        <ecNumber evidence="1">2.1.1.37</ecNumber>
    </recommendedName>
</protein>
<accession>A0A8I0G4B2</accession>
<dbReference type="GO" id="GO:0003886">
    <property type="term" value="F:DNA (cytosine-5-)-methyltransferase activity"/>
    <property type="evidence" value="ECO:0007669"/>
    <property type="project" value="UniProtKB-EC"/>
</dbReference>
<dbReference type="Pfam" id="PF00145">
    <property type="entry name" value="DNA_methylase"/>
    <property type="match status" value="1"/>
</dbReference>
<evidence type="ECO:0000256" key="4">
    <source>
        <dbReference type="ARBA" id="ARBA00022691"/>
    </source>
</evidence>
<proteinExistence type="inferred from homology"/>
<evidence type="ECO:0000256" key="2">
    <source>
        <dbReference type="ARBA" id="ARBA00022603"/>
    </source>
</evidence>
<feature type="active site" evidence="7">
    <location>
        <position position="86"/>
    </location>
</feature>
<dbReference type="PANTHER" id="PTHR10629:SF52">
    <property type="entry name" value="DNA (CYTOSINE-5)-METHYLTRANSFERASE 1"/>
    <property type="match status" value="1"/>
</dbReference>
<dbReference type="Gene3D" id="3.40.50.150">
    <property type="entry name" value="Vaccinia Virus protein VP39"/>
    <property type="match status" value="1"/>
</dbReference>
<dbReference type="AlphaFoldDB" id="A0A8I0G4B2"/>
<dbReference type="InterPro" id="IPR050390">
    <property type="entry name" value="C5-Methyltransferase"/>
</dbReference>
<keyword evidence="4 7" id="KW-0949">S-adenosyl-L-methionine</keyword>
<dbReference type="EMBL" id="JACXSK010000001">
    <property type="protein sequence ID" value="MBD3121990.1"/>
    <property type="molecule type" value="Genomic_DNA"/>
</dbReference>
<dbReference type="Gene3D" id="3.90.120.10">
    <property type="entry name" value="DNA Methylase, subunit A, domain 2"/>
    <property type="match status" value="1"/>
</dbReference>
<evidence type="ECO:0000256" key="5">
    <source>
        <dbReference type="ARBA" id="ARBA00022747"/>
    </source>
</evidence>
<comment type="catalytic activity">
    <reaction evidence="6">
        <text>a 2'-deoxycytidine in DNA + S-adenosyl-L-methionine = a 5-methyl-2'-deoxycytidine in DNA + S-adenosyl-L-homocysteine + H(+)</text>
        <dbReference type="Rhea" id="RHEA:13681"/>
        <dbReference type="Rhea" id="RHEA-COMP:11369"/>
        <dbReference type="Rhea" id="RHEA-COMP:11370"/>
        <dbReference type="ChEBI" id="CHEBI:15378"/>
        <dbReference type="ChEBI" id="CHEBI:57856"/>
        <dbReference type="ChEBI" id="CHEBI:59789"/>
        <dbReference type="ChEBI" id="CHEBI:85452"/>
        <dbReference type="ChEBI" id="CHEBI:85454"/>
        <dbReference type="EC" id="2.1.1.37"/>
    </reaction>
</comment>
<dbReference type="PANTHER" id="PTHR10629">
    <property type="entry name" value="CYTOSINE-SPECIFIC METHYLTRANSFERASE"/>
    <property type="match status" value="1"/>
</dbReference>
<evidence type="ECO:0000256" key="1">
    <source>
        <dbReference type="ARBA" id="ARBA00011975"/>
    </source>
</evidence>
<name>A0A8I0G4B2_CITBR</name>